<feature type="transmembrane region" description="Helical" evidence="1">
    <location>
        <begin position="72"/>
        <end position="93"/>
    </location>
</feature>
<reference evidence="3" key="3">
    <citation type="submission" date="2018-03" db="EMBL/GenBank/DDBJ databases">
        <authorList>
            <person name="Keele B.F."/>
        </authorList>
    </citation>
    <scope>NUCLEOTIDE SEQUENCE [LARGE SCALE GENOMIC DNA]</scope>
    <source>
        <strain evidence="3">Gilliam</strain>
    </source>
</reference>
<evidence type="ECO:0000313" key="2">
    <source>
        <dbReference type="EMBL" id="KJV52659.1"/>
    </source>
</evidence>
<proteinExistence type="predicted"/>
<dbReference type="EMBL" id="LS398551">
    <property type="protein sequence ID" value="SPR12166.1"/>
    <property type="molecule type" value="Genomic_DNA"/>
</dbReference>
<sequence>MYLYEVYYNPNAKVNQVILSRHGFSIKAAIFSFLWAGYHGMWYILISGILINSIIIFGIGNPIMLALGQITLITISIFFGIFASDILTFHLNIKGYQLYDIVYANSKIDGEYKFYKKLLRKYTKQN</sequence>
<protein>
    <recommendedName>
        <fullName evidence="6">DUF2628 domain-containing protein</fullName>
    </recommendedName>
</protein>
<gene>
    <name evidence="3" type="ORF">GILLIAM_02450</name>
    <name evidence="2" type="ORF">OTSGILL_1327</name>
</gene>
<reference evidence="5" key="2">
    <citation type="submission" date="2018-03" db="EMBL/GenBank/DDBJ databases">
        <authorList>
            <person name="Batty M. E."/>
            <person name="Batty M E."/>
        </authorList>
    </citation>
    <scope>NUCLEOTIDE SEQUENCE [LARGE SCALE GENOMIC DNA]</scope>
    <source>
        <strain evidence="5">Gilliam</strain>
    </source>
</reference>
<keyword evidence="1" id="KW-0472">Membrane</keyword>
<evidence type="ECO:0000313" key="3">
    <source>
        <dbReference type="EMBL" id="SPR12166.1"/>
    </source>
</evidence>
<accession>A0A0F3MDN4</accession>
<dbReference type="Proteomes" id="UP000244959">
    <property type="component" value="Chromosome I"/>
</dbReference>
<evidence type="ECO:0000313" key="4">
    <source>
        <dbReference type="Proteomes" id="UP000033769"/>
    </source>
</evidence>
<dbReference type="AlphaFoldDB" id="A0A0F3MDN4"/>
<organism evidence="2 4">
    <name type="scientific">Orientia tsutsugamushi str. Gilliam</name>
    <dbReference type="NCBI Taxonomy" id="1359184"/>
    <lineage>
        <taxon>Bacteria</taxon>
        <taxon>Pseudomonadati</taxon>
        <taxon>Pseudomonadota</taxon>
        <taxon>Alphaproteobacteria</taxon>
        <taxon>Rickettsiales</taxon>
        <taxon>Rickettsiaceae</taxon>
        <taxon>Rickettsieae</taxon>
        <taxon>Orientia</taxon>
    </lineage>
</organism>
<evidence type="ECO:0008006" key="6">
    <source>
        <dbReference type="Google" id="ProtNLM"/>
    </source>
</evidence>
<dbReference type="PATRIC" id="fig|1359184.3.peg.619"/>
<evidence type="ECO:0000256" key="1">
    <source>
        <dbReference type="SAM" id="Phobius"/>
    </source>
</evidence>
<dbReference type="EMBL" id="LANO01000019">
    <property type="protein sequence ID" value="KJV52659.1"/>
    <property type="molecule type" value="Genomic_DNA"/>
</dbReference>
<keyword evidence="1" id="KW-0812">Transmembrane</keyword>
<keyword evidence="1" id="KW-1133">Transmembrane helix</keyword>
<keyword evidence="5" id="KW-1185">Reference proteome</keyword>
<evidence type="ECO:0000313" key="5">
    <source>
        <dbReference type="Proteomes" id="UP000244959"/>
    </source>
</evidence>
<feature type="transmembrane region" description="Helical" evidence="1">
    <location>
        <begin position="41"/>
        <end position="60"/>
    </location>
</feature>
<name>A0A0F3MDN4_ORITS</name>
<dbReference type="Proteomes" id="UP000033769">
    <property type="component" value="Unassembled WGS sequence"/>
</dbReference>
<reference evidence="2 4" key="1">
    <citation type="submission" date="2015-02" db="EMBL/GenBank/DDBJ databases">
        <title>Genome Sequencing of Rickettsiales.</title>
        <authorList>
            <person name="Daugherty S.C."/>
            <person name="Su Q."/>
            <person name="Abolude K."/>
            <person name="Beier-Sexton M."/>
            <person name="Carlyon J.A."/>
            <person name="Carter R."/>
            <person name="Day N.P."/>
            <person name="Dumler S.J."/>
            <person name="Dyachenko V."/>
            <person name="Godinez A."/>
            <person name="Kurtti T.J."/>
            <person name="Lichay M."/>
            <person name="Mullins K.E."/>
            <person name="Ott S."/>
            <person name="Pappas-Brown V."/>
            <person name="Paris D.H."/>
            <person name="Patel P."/>
            <person name="Richards A.L."/>
            <person name="Sadzewicz L."/>
            <person name="Sears K."/>
            <person name="Seidman D."/>
            <person name="Sengamalay N."/>
            <person name="Stenos J."/>
            <person name="Tallon L.J."/>
            <person name="Vincent G."/>
            <person name="Fraser C.M."/>
            <person name="Munderloh U."/>
            <person name="Dunning-Hotopp J.C."/>
        </authorList>
    </citation>
    <scope>NUCLEOTIDE SEQUENCE [LARGE SCALE GENOMIC DNA]</scope>
    <source>
        <strain evidence="2 4">Gilliam</strain>
    </source>
</reference>